<evidence type="ECO:0000256" key="2">
    <source>
        <dbReference type="ARBA" id="ARBA00009765"/>
    </source>
</evidence>
<evidence type="ECO:0000313" key="9">
    <source>
        <dbReference type="EMBL" id="MDX8150561.1"/>
    </source>
</evidence>
<dbReference type="InterPro" id="IPR045861">
    <property type="entry name" value="CorA_cytoplasmic_dom"/>
</dbReference>
<evidence type="ECO:0000256" key="3">
    <source>
        <dbReference type="ARBA" id="ARBA00022448"/>
    </source>
</evidence>
<evidence type="ECO:0000256" key="7">
    <source>
        <dbReference type="ARBA" id="ARBA00023136"/>
    </source>
</evidence>
<keyword evidence="3 8" id="KW-0813">Transport</keyword>
<dbReference type="NCBIfam" id="TIGR00383">
    <property type="entry name" value="corA"/>
    <property type="match status" value="1"/>
</dbReference>
<dbReference type="InterPro" id="IPR004488">
    <property type="entry name" value="Mg/Co-transport_prot_CorA"/>
</dbReference>
<gene>
    <name evidence="8 9" type="primary">corA</name>
    <name evidence="9" type="ORF">SK069_03065</name>
</gene>
<evidence type="ECO:0000256" key="1">
    <source>
        <dbReference type="ARBA" id="ARBA00004651"/>
    </source>
</evidence>
<keyword evidence="7 8" id="KW-0472">Membrane</keyword>
<name>A0ABU4VFE8_9ACTN</name>
<dbReference type="Gene3D" id="1.20.58.340">
    <property type="entry name" value="Magnesium transport protein CorA, transmembrane region"/>
    <property type="match status" value="2"/>
</dbReference>
<dbReference type="PANTHER" id="PTHR46494:SF1">
    <property type="entry name" value="CORA FAMILY METAL ION TRANSPORTER (EUROFUNG)"/>
    <property type="match status" value="1"/>
</dbReference>
<evidence type="ECO:0000256" key="4">
    <source>
        <dbReference type="ARBA" id="ARBA00022475"/>
    </source>
</evidence>
<comment type="subcellular location">
    <subcellularLocation>
        <location evidence="1">Cell membrane</location>
        <topology evidence="1">Multi-pass membrane protein</topology>
    </subcellularLocation>
    <subcellularLocation>
        <location evidence="8">Membrane</location>
        <topology evidence="8">Multi-pass membrane protein</topology>
    </subcellularLocation>
</comment>
<keyword evidence="5 8" id="KW-0812">Transmembrane</keyword>
<reference evidence="9 10" key="1">
    <citation type="submission" date="2023-11" db="EMBL/GenBank/DDBJ databases">
        <authorList>
            <person name="Xu M."/>
            <person name="Jiang T."/>
        </authorList>
    </citation>
    <scope>NUCLEOTIDE SEQUENCE [LARGE SCALE GENOMIC DNA]</scope>
    <source>
        <strain evidence="9 10">SD</strain>
    </source>
</reference>
<dbReference type="Gene3D" id="3.30.460.20">
    <property type="entry name" value="CorA soluble domain-like"/>
    <property type="match status" value="1"/>
</dbReference>
<keyword evidence="6 8" id="KW-1133">Transmembrane helix</keyword>
<dbReference type="Proteomes" id="UP001277761">
    <property type="component" value="Unassembled WGS sequence"/>
</dbReference>
<keyword evidence="8" id="KW-0460">Magnesium</keyword>
<feature type="transmembrane region" description="Helical" evidence="8">
    <location>
        <begin position="337"/>
        <end position="354"/>
    </location>
</feature>
<keyword evidence="8" id="KW-0406">Ion transport</keyword>
<evidence type="ECO:0000256" key="5">
    <source>
        <dbReference type="ARBA" id="ARBA00022692"/>
    </source>
</evidence>
<dbReference type="SUPFAM" id="SSF143865">
    <property type="entry name" value="CorA soluble domain-like"/>
    <property type="match status" value="1"/>
</dbReference>
<comment type="caution">
    <text evidence="9">The sequence shown here is derived from an EMBL/GenBank/DDBJ whole genome shotgun (WGS) entry which is preliminary data.</text>
</comment>
<keyword evidence="4 8" id="KW-1003">Cell membrane</keyword>
<evidence type="ECO:0000256" key="8">
    <source>
        <dbReference type="RuleBase" id="RU362010"/>
    </source>
</evidence>
<accession>A0ABU4VFE8</accession>
<dbReference type="InterPro" id="IPR002523">
    <property type="entry name" value="MgTranspt_CorA/ZnTranspt_ZntB"/>
</dbReference>
<dbReference type="PANTHER" id="PTHR46494">
    <property type="entry name" value="CORA FAMILY METAL ION TRANSPORTER (EUROFUNG)"/>
    <property type="match status" value="1"/>
</dbReference>
<proteinExistence type="inferred from homology"/>
<feature type="transmembrane region" description="Helical" evidence="8">
    <location>
        <begin position="306"/>
        <end position="325"/>
    </location>
</feature>
<dbReference type="InterPro" id="IPR045863">
    <property type="entry name" value="CorA_TM1_TM2"/>
</dbReference>
<comment type="function">
    <text evidence="8">Mediates influx of magnesium ions.</text>
</comment>
<comment type="similarity">
    <text evidence="2 8">Belongs to the CorA metal ion transporter (MIT) (TC 1.A.35) family.</text>
</comment>
<evidence type="ECO:0000313" key="10">
    <source>
        <dbReference type="Proteomes" id="UP001277761"/>
    </source>
</evidence>
<keyword evidence="10" id="KW-1185">Reference proteome</keyword>
<dbReference type="RefSeq" id="WP_319952707.1">
    <property type="nucleotide sequence ID" value="NZ_JAXAVX010000001.1"/>
</dbReference>
<organism evidence="9 10">
    <name type="scientific">Patulibacter brassicae</name>
    <dbReference type="NCBI Taxonomy" id="1705717"/>
    <lineage>
        <taxon>Bacteria</taxon>
        <taxon>Bacillati</taxon>
        <taxon>Actinomycetota</taxon>
        <taxon>Thermoleophilia</taxon>
        <taxon>Solirubrobacterales</taxon>
        <taxon>Patulibacteraceae</taxon>
        <taxon>Patulibacter</taxon>
    </lineage>
</organism>
<evidence type="ECO:0000256" key="6">
    <source>
        <dbReference type="ARBA" id="ARBA00022989"/>
    </source>
</evidence>
<protein>
    <recommendedName>
        <fullName evidence="8">Magnesium transport protein CorA</fullName>
    </recommendedName>
</protein>
<sequence>MSERRPPRSRAVLSFLGDSRSRAAAATTAAPPSGRDVDRALTDCAVYEGGERQGGQVPLEEALQRARGCSDGFVWIGLHDPEPQAVELVGQFFGLHPLAVEDAIHAHQRPKLERHEDLLFLVLKTARYVDAEELVDIGELLLFLGDRFLVTIRHGEARPLAELRRRLEDDHDRLARGPGAVFHAIIDAVVDDYADVLDGLTNDVDEIEAAVFSDVRSNPTERIYRLKREVLQFKRAVTPFVHPLTRLVEDEELPVPDRARPYLRDVLDHLVRDAEGVTSIDELLNGVLDANLAQMSVRQNDDMRKISAWVAIAALPTMVFGLYGMNFEHMPELKWDLGYPAVLVLTALACLLLHRRLRRAGWL</sequence>
<dbReference type="EMBL" id="JAXAVX010000001">
    <property type="protein sequence ID" value="MDX8150561.1"/>
    <property type="molecule type" value="Genomic_DNA"/>
</dbReference>
<dbReference type="CDD" id="cd12830">
    <property type="entry name" value="MtCorA-like"/>
    <property type="match status" value="1"/>
</dbReference>
<dbReference type="Pfam" id="PF01544">
    <property type="entry name" value="CorA"/>
    <property type="match status" value="1"/>
</dbReference>
<dbReference type="SUPFAM" id="SSF144083">
    <property type="entry name" value="Magnesium transport protein CorA, transmembrane region"/>
    <property type="match status" value="1"/>
</dbReference>